<accession>A0A0F7SHH1</accession>
<evidence type="ECO:0000259" key="2">
    <source>
        <dbReference type="Pfam" id="PF09409"/>
    </source>
</evidence>
<name>A0A0F7SHH1_PHARH</name>
<dbReference type="InterPro" id="IPR018997">
    <property type="entry name" value="PUB_domain"/>
</dbReference>
<sequence>MASLPISSPYQRRSDIIKAAEARLASTNPSTTNQSSSLDDGKAEAIRVRSIEFERLAERNLIGKNTYVDADKVITTLLRLTKNILDDPTNVQFQSIKSTSKILTNNVLGIKGGQEALVALGFRTKVINFTQTWTFDPASRAAAPLSLLNVLEIGTEIMQRKVQEIHNRAEKTKVHSLSKKEEEEERRKQALASIEDDRLKVKDRAARESLIARYRAAEKPAERIHPMIDSSPTSPIDKDSASP</sequence>
<evidence type="ECO:0000256" key="1">
    <source>
        <dbReference type="SAM" id="MobiDB-lite"/>
    </source>
</evidence>
<feature type="domain" description="PUB" evidence="2">
    <location>
        <begin position="71"/>
        <end position="127"/>
    </location>
</feature>
<protein>
    <submittedName>
        <fullName evidence="3">PUG domain</fullName>
    </submittedName>
</protein>
<dbReference type="Gene3D" id="1.20.58.2190">
    <property type="match status" value="1"/>
</dbReference>
<feature type="compositionally biased region" description="Basic and acidic residues" evidence="1">
    <location>
        <begin position="170"/>
        <end position="188"/>
    </location>
</feature>
<reference evidence="3" key="1">
    <citation type="submission" date="2014-08" db="EMBL/GenBank/DDBJ databases">
        <authorList>
            <person name="Sharma Rahul"/>
            <person name="Thines Marco"/>
        </authorList>
    </citation>
    <scope>NUCLEOTIDE SEQUENCE</scope>
</reference>
<organism evidence="3">
    <name type="scientific">Phaffia rhodozyma</name>
    <name type="common">Yeast</name>
    <name type="synonym">Xanthophyllomyces dendrorhous</name>
    <dbReference type="NCBI Taxonomy" id="264483"/>
    <lineage>
        <taxon>Eukaryota</taxon>
        <taxon>Fungi</taxon>
        <taxon>Dikarya</taxon>
        <taxon>Basidiomycota</taxon>
        <taxon>Agaricomycotina</taxon>
        <taxon>Tremellomycetes</taxon>
        <taxon>Cystofilobasidiales</taxon>
        <taxon>Mrakiaceae</taxon>
        <taxon>Phaffia</taxon>
    </lineage>
</organism>
<feature type="region of interest" description="Disordered" evidence="1">
    <location>
        <begin position="170"/>
        <end position="192"/>
    </location>
</feature>
<dbReference type="InterPro" id="IPR036339">
    <property type="entry name" value="PUB-like_dom_sf"/>
</dbReference>
<dbReference type="SMART" id="SM00580">
    <property type="entry name" value="PUG"/>
    <property type="match status" value="1"/>
</dbReference>
<feature type="region of interest" description="Disordered" evidence="1">
    <location>
        <begin position="221"/>
        <end position="243"/>
    </location>
</feature>
<dbReference type="EMBL" id="LN483345">
    <property type="protein sequence ID" value="CDZ98351.1"/>
    <property type="molecule type" value="Genomic_DNA"/>
</dbReference>
<evidence type="ECO:0000313" key="3">
    <source>
        <dbReference type="EMBL" id="CDZ98351.1"/>
    </source>
</evidence>
<dbReference type="CDD" id="cd09212">
    <property type="entry name" value="PUB"/>
    <property type="match status" value="1"/>
</dbReference>
<proteinExistence type="predicted"/>
<dbReference type="AlphaFoldDB" id="A0A0F7SHH1"/>
<dbReference type="SUPFAM" id="SSF143503">
    <property type="entry name" value="PUG domain-like"/>
    <property type="match status" value="1"/>
</dbReference>
<dbReference type="Pfam" id="PF09409">
    <property type="entry name" value="PUB"/>
    <property type="match status" value="1"/>
</dbReference>